<dbReference type="EMBL" id="KX349237">
    <property type="protein sequence ID" value="AON99911.1"/>
    <property type="molecule type" value="Genomic_DNA"/>
</dbReference>
<dbReference type="EMBL" id="KX349257">
    <property type="protein sequence ID" value="AOO04190.1"/>
    <property type="molecule type" value="Genomic_DNA"/>
</dbReference>
<dbReference type="Proteomes" id="UP000220745">
    <property type="component" value="Segment"/>
</dbReference>
<dbReference type="EMBL" id="KX349253">
    <property type="protein sequence ID" value="AOO03334.1"/>
    <property type="molecule type" value="Genomic_DNA"/>
</dbReference>
<evidence type="ECO:0000313" key="9">
    <source>
        <dbReference type="EMBL" id="AON99911.1"/>
    </source>
</evidence>
<dbReference type="EMBL" id="KX349233">
    <property type="protein sequence ID" value="AON99055.1"/>
    <property type="molecule type" value="Genomic_DNA"/>
</dbReference>
<name>A0A1D7R839_9CAUD</name>
<dbReference type="Proteomes" id="UP000220628">
    <property type="component" value="Segment"/>
</dbReference>
<dbReference type="Proteomes" id="UP000220495">
    <property type="component" value="Genome"/>
</dbReference>
<dbReference type="Proteomes" id="UP000220274">
    <property type="component" value="Genome"/>
</dbReference>
<dbReference type="EMBL" id="KX349247">
    <property type="protein sequence ID" value="AOO02051.1"/>
    <property type="molecule type" value="Genomic_DNA"/>
</dbReference>
<dbReference type="EMBL" id="KX349278">
    <property type="protein sequence ID" value="AOO08687.1"/>
    <property type="molecule type" value="Genomic_DNA"/>
</dbReference>
<evidence type="ECO:0000313" key="15">
    <source>
        <dbReference type="EMBL" id="AOO01195.1"/>
    </source>
</evidence>
<dbReference type="Proteomes" id="UP000220813">
    <property type="component" value="Segment"/>
</dbReference>
<evidence type="ECO:0000313" key="20">
    <source>
        <dbReference type="EMBL" id="AOO02265.1"/>
    </source>
</evidence>
<dbReference type="Proteomes" id="UP000220975">
    <property type="component" value="Segment"/>
</dbReference>
<dbReference type="Proteomes" id="UP000220101">
    <property type="component" value="Segment"/>
</dbReference>
<dbReference type="Proteomes" id="UP000220960">
    <property type="component" value="Segment"/>
</dbReference>
<dbReference type="EMBL" id="KX349240">
    <property type="protein sequence ID" value="AOO00554.1"/>
    <property type="molecule type" value="Genomic_DNA"/>
</dbReference>
<dbReference type="EMBL" id="KX349269">
    <property type="protein sequence ID" value="AOO06756.1"/>
    <property type="molecule type" value="Genomic_DNA"/>
</dbReference>
<dbReference type="Proteomes" id="UP000219866">
    <property type="component" value="Segment"/>
</dbReference>
<dbReference type="EMBL" id="KX349268">
    <property type="protein sequence ID" value="AOO06542.1"/>
    <property type="molecule type" value="Genomic_DNA"/>
</dbReference>
<evidence type="ECO:0000313" key="22">
    <source>
        <dbReference type="EMBL" id="AOO02692.1"/>
    </source>
</evidence>
<dbReference type="Proteomes" id="UP000220729">
    <property type="component" value="Segment"/>
</dbReference>
<dbReference type="EMBL" id="KX349260">
    <property type="protein sequence ID" value="AOO04831.1"/>
    <property type="molecule type" value="Genomic_DNA"/>
</dbReference>
<evidence type="ECO:0000313" key="21">
    <source>
        <dbReference type="EMBL" id="AOO02478.1"/>
    </source>
</evidence>
<dbReference type="Proteomes" id="UP000219893">
    <property type="component" value="Segment"/>
</dbReference>
<evidence type="ECO:0000313" key="36">
    <source>
        <dbReference type="EMBL" id="AOO05687.1"/>
    </source>
</evidence>
<dbReference type="Proteomes" id="UP000220084">
    <property type="component" value="Segment"/>
</dbReference>
<dbReference type="Proteomes" id="UP000220287">
    <property type="component" value="Segment"/>
</dbReference>
<dbReference type="EMBL" id="KX349246">
    <property type="protein sequence ID" value="AOO01837.1"/>
    <property type="molecule type" value="Genomic_DNA"/>
</dbReference>
<dbReference type="Proteomes" id="UP000219978">
    <property type="component" value="Segment"/>
</dbReference>
<dbReference type="Proteomes" id="UP000220656">
    <property type="component" value="Segment"/>
</dbReference>
<dbReference type="EMBL" id="KX349252">
    <property type="protein sequence ID" value="AOO03120.1"/>
    <property type="molecule type" value="Genomic_DNA"/>
</dbReference>
<evidence type="ECO:0000313" key="25">
    <source>
        <dbReference type="EMBL" id="AOO03334.1"/>
    </source>
</evidence>
<dbReference type="Proteomes" id="UP000220862">
    <property type="component" value="Segment"/>
</dbReference>
<dbReference type="EMBL" id="KX349235">
    <property type="protein sequence ID" value="AON99484.1"/>
    <property type="molecule type" value="Genomic_DNA"/>
</dbReference>
<dbReference type="Proteomes" id="UP000220171">
    <property type="component" value="Segment"/>
</dbReference>
<dbReference type="EMBL" id="KX349263">
    <property type="protein sequence ID" value="AOO05473.1"/>
    <property type="molecule type" value="Genomic_DNA"/>
</dbReference>
<evidence type="ECO:0000313" key="2">
    <source>
        <dbReference type="EMBL" id="AON97767.1"/>
    </source>
</evidence>
<dbReference type="Proteomes" id="UP000220375">
    <property type="component" value="Segment"/>
</dbReference>
<dbReference type="EMBL" id="KX349261">
    <property type="protein sequence ID" value="AOO05045.1"/>
    <property type="molecule type" value="Genomic_DNA"/>
</dbReference>
<dbReference type="EMBL" id="KX349259">
    <property type="protein sequence ID" value="AOO04618.1"/>
    <property type="molecule type" value="Genomic_DNA"/>
</dbReference>
<evidence type="ECO:0000313" key="44">
    <source>
        <dbReference type="EMBL" id="AOO07398.1"/>
    </source>
</evidence>
<dbReference type="Proteomes" id="UP000220822">
    <property type="component" value="Genome"/>
</dbReference>
<dbReference type="Proteomes" id="UP000229411">
    <property type="component" value="Segment"/>
</dbReference>
<dbReference type="Proteomes" id="UP000220999">
    <property type="component" value="Segment"/>
</dbReference>
<evidence type="ECO:0000313" key="14">
    <source>
        <dbReference type="EMBL" id="AOO00981.1"/>
    </source>
</evidence>
<evidence type="ECO:0000313" key="19">
    <source>
        <dbReference type="EMBL" id="AOO02051.1"/>
    </source>
</evidence>
<evidence type="ECO:0000313" key="43">
    <source>
        <dbReference type="EMBL" id="AOO07184.1"/>
    </source>
</evidence>
<evidence type="ECO:0000313" key="10">
    <source>
        <dbReference type="EMBL" id="AOO00126.1"/>
    </source>
</evidence>
<protein>
    <submittedName>
        <fullName evidence="1">Uncharacterized protein</fullName>
    </submittedName>
</protein>
<dbReference type="EMBL" id="KX349241">
    <property type="protein sequence ID" value="AOO00767.1"/>
    <property type="molecule type" value="Genomic_DNA"/>
</dbReference>
<dbReference type="Proteomes" id="UP000220799">
    <property type="component" value="Segment"/>
</dbReference>
<gene>
    <name evidence="1" type="ORF">Fa020709_040</name>
    <name evidence="2" type="ORF">Fa100709_040</name>
    <name evidence="3" type="ORF">Fa240709_040</name>
    <name evidence="4" type="ORF">LIS021013_041</name>
    <name evidence="5" type="ORF">LIS091010_040</name>
    <name evidence="6" type="ORF">LIS111010_040</name>
    <name evidence="7" type="ORF">LIS141013_040</name>
    <name evidence="8" type="ORF">NJ_05_1013_040</name>
    <name evidence="9" type="ORF">Np010709_040</name>
    <name evidence="10" type="ORF">Np011112_040</name>
    <name evidence="11" type="ORF">Np030709_040</name>
    <name evidence="12" type="ORF">Np031112_040</name>
    <name evidence="13" type="ORF">Np041112_040</name>
    <name evidence="14" type="ORF">Np060912_040</name>
    <name evidence="15" type="ORF">Np111112_040</name>
    <name evidence="16" type="ORF">Np120912_040</name>
    <name evidence="17" type="ORF">Np140912_040</name>
    <name evidence="18" type="ORF">Np150709_040</name>
    <name evidence="19" type="ORF">Np151112_040</name>
    <name evidence="20" type="ORF">Np191112_040</name>
    <name evidence="21" type="ORF">Np200912_040</name>
    <name evidence="22" type="ORF">Np231112_040</name>
    <name evidence="23" type="ORF">Np241112_040</name>
    <name evidence="24" type="ORF">Np311112_040</name>
    <name evidence="25" type="ORF">Np330912_040</name>
    <name evidence="26" type="ORF">Np361112_040</name>
    <name evidence="27" type="ORF">RW010709_040</name>
    <name evidence="28" type="ORF">RW020113_040</name>
    <name evidence="29" type="ORF">RW020709_040</name>
    <name evidence="30" type="ORF">RW030709_040</name>
    <name evidence="31" type="ORF">RW081112_040</name>
    <name evidence="32" type="ORF">RW110905_040</name>
    <name evidence="33" type="ORF">RW120113_040</name>
    <name evidence="34" type="ORF">RW120709_040</name>
    <name evidence="35" type="ORF">RW141112_040</name>
    <name evidence="36" type="ORF">RW160905_040</name>
    <name evidence="37" type="ORF">RW170113_040</name>
    <name evidence="38" type="ORF">RW260905_040</name>
    <name evidence="39" type="ORF">RW291112_040</name>
    <name evidence="40" type="ORF">RW300905_040</name>
    <name evidence="41" type="ORF">RW340905_040</name>
    <name evidence="42" type="ORF">RW401112_040</name>
    <name evidence="43" type="ORF">Sn250709_040</name>
    <name evidence="44" type="ORF">W1010709_040</name>
    <name evidence="45" type="ORF">W1130709_040</name>
    <name evidence="46" type="ORF">W1160709_040</name>
    <name evidence="47" type="ORF">W2020709_040</name>
    <name evidence="48" type="ORF">W2130910_040</name>
    <name evidence="49" type="ORF">W2140910_040</name>
</gene>
<dbReference type="Proteomes" id="UP000219918">
    <property type="component" value="Segment"/>
</dbReference>
<evidence type="ECO:0000313" key="31">
    <source>
        <dbReference type="EMBL" id="AOO04618.1"/>
    </source>
</evidence>
<dbReference type="EMBL" id="KX349227">
    <property type="protein sequence ID" value="AON97767.1"/>
    <property type="molecule type" value="Genomic_DNA"/>
</dbReference>
<sequence length="370" mass="40259">MSTIRIDELRALSDNNFKINLEGNDNLIIAGNIEMDSGASFSVPVGTTAQRPSSPVGGMLRYNTELGELEFYNGSNWATFIGAADGAAGGTTEGTAVTSVQGLYDAGLQQDGFYWLNFDGTAREYFVPLESHPYYILLGNWGGGASRFFGTQASALSGRELNTQGDVTPEGNFANNGTYGYYRNAGGSDFRYATMDRRGISYRYVKCKFNLYNYYSNDGINGRNFLGISSGVGDGLTIMRDNSGDGDGQHIFTYVTAISNQDGNSCPSTAGRYPSHRRQGNNPGGFMGDRFTCFSREGNSYTSEYVRNFTPFAGDSSGGTKPNVYNGDAWYTIDLGQNYAHNMHCVIHSDQDSGNEDTYLKRGVVLVRPA</sequence>
<dbReference type="Proteomes" id="UP000220455">
    <property type="component" value="Segment"/>
</dbReference>
<evidence type="ECO:0000313" key="51">
    <source>
        <dbReference type="Proteomes" id="UP000219765"/>
    </source>
</evidence>
<dbReference type="EMBL" id="KX349282">
    <property type="protein sequence ID" value="AOO09545.1"/>
    <property type="molecule type" value="Genomic_DNA"/>
</dbReference>
<dbReference type="EMBL" id="KX349245">
    <property type="protein sequence ID" value="AOO01623.1"/>
    <property type="molecule type" value="Genomic_DNA"/>
</dbReference>
<dbReference type="EMBL" id="KX349254">
    <property type="protein sequence ID" value="AOO03548.1"/>
    <property type="molecule type" value="Genomic_DNA"/>
</dbReference>
<evidence type="ECO:0000313" key="24">
    <source>
        <dbReference type="EMBL" id="AOO03120.1"/>
    </source>
</evidence>
<dbReference type="EMBL" id="KX349236">
    <property type="protein sequence ID" value="AON99698.1"/>
    <property type="molecule type" value="Genomic_DNA"/>
</dbReference>
<dbReference type="EMBL" id="KX349279">
    <property type="protein sequence ID" value="AOO08902.1"/>
    <property type="molecule type" value="Genomic_DNA"/>
</dbReference>
<evidence type="ECO:0000313" key="45">
    <source>
        <dbReference type="EMBL" id="AOO08687.1"/>
    </source>
</evidence>
<evidence type="ECO:0000313" key="27">
    <source>
        <dbReference type="EMBL" id="AOO03762.1"/>
    </source>
</evidence>
<evidence type="ECO:0000313" key="13">
    <source>
        <dbReference type="EMBL" id="AOO00767.1"/>
    </source>
</evidence>
<proteinExistence type="predicted"/>
<dbReference type="Proteomes" id="UP000219940">
    <property type="component" value="Segment"/>
</dbReference>
<evidence type="ECO:0000313" key="37">
    <source>
        <dbReference type="EMBL" id="AOO05901.1"/>
    </source>
</evidence>
<dbReference type="Proteomes" id="UP000220431">
    <property type="component" value="Genome"/>
</dbReference>
<dbReference type="Proteomes" id="UP000220787">
    <property type="component" value="Segment"/>
</dbReference>
<dbReference type="Proteomes" id="UP000220899">
    <property type="component" value="Segment"/>
</dbReference>
<evidence type="ECO:0000313" key="23">
    <source>
        <dbReference type="EMBL" id="AOO02906.1"/>
    </source>
</evidence>
<evidence type="ECO:0000313" key="6">
    <source>
        <dbReference type="EMBL" id="AON99055.1"/>
    </source>
</evidence>
<dbReference type="Proteomes" id="UP000220301">
    <property type="component" value="Segment"/>
</dbReference>
<evidence type="ECO:0000313" key="3">
    <source>
        <dbReference type="EMBL" id="AON97981.1"/>
    </source>
</evidence>
<dbReference type="EMBL" id="KX349266">
    <property type="protein sequence ID" value="AOO06115.1"/>
    <property type="molecule type" value="Genomic_DNA"/>
</dbReference>
<accession>A0A1D7R839</accession>
<evidence type="ECO:0000313" key="8">
    <source>
        <dbReference type="EMBL" id="AON99698.1"/>
    </source>
</evidence>
<dbReference type="Proteomes" id="UP000220212">
    <property type="component" value="Segment"/>
</dbReference>
<reference evidence="50 51" key="1">
    <citation type="journal article" date="2016" name="Environ. Microbiol.">
        <title>Genomic diversification of marine cyanophages into stable ecotypes.</title>
        <authorList>
            <person name="Marston M.F."/>
            <person name="Martiny J.B."/>
        </authorList>
    </citation>
    <scope>NUCLEOTIDE SEQUENCE [LARGE SCALE GENOMIC DNA]</scope>
    <source>
        <strain evidence="1">Fa_02_0709</strain>
        <strain evidence="2">Fa_10_0709</strain>
        <strain evidence="3">Fa_24_0709</strain>
        <strain evidence="4">LIS_02_1013</strain>
        <strain evidence="5">LIS_09_1010</strain>
        <strain evidence="6">LIS_11_1010</strain>
        <strain evidence="7">LIS_14_1013</strain>
        <strain evidence="8">NJ_05_1013</strain>
        <strain evidence="9">Np_01_0709</strain>
        <strain evidence="10">Np_01_1112</strain>
        <strain evidence="11">Np_03_0709</strain>
        <strain evidence="12">Np_03_1112</strain>
        <strain evidence="13">Np_04_1112</strain>
        <strain evidence="14">Np_06_0912</strain>
        <strain evidence="15">Np_11_1112</strain>
        <strain evidence="16">Np_12_0912</strain>
        <strain evidence="17">Np_14_0912</strain>
        <strain evidence="18">Np_15_0709</strain>
        <strain evidence="19">Np_15_1112</strain>
        <strain evidence="20">Np_19_1112</strain>
        <strain evidence="21">Np_20_0912</strain>
        <strain evidence="22">Np_23_1112</strain>
        <strain evidence="23">Np_24_1112</strain>
        <strain evidence="24">Np_31_1112</strain>
        <strain evidence="25">Np_33_0912</strain>
        <strain evidence="26">Np_36_1112</strain>
        <strain evidence="27">RW_01_0709</strain>
        <strain evidence="28">RW_02_0113</strain>
        <strain evidence="29">RW_02_0709</strain>
        <strain evidence="30">RW_03_0709</strain>
        <strain evidence="31">RW_08_1112</strain>
        <strain evidence="32">RW_11_0905</strain>
        <strain evidence="33">RW_12_0113</strain>
        <strain evidence="34">RW_12_0709</strain>
        <strain evidence="35">RW_14_1112</strain>
        <strain evidence="36">RW_16_0905</strain>
        <strain evidence="37">RW_17_0113</strain>
        <strain evidence="38">RW_26_0905</strain>
        <strain evidence="39">RW_29_1112</strain>
        <strain evidence="40">RW_30_0905</strain>
        <strain evidence="41">RW_34_0905</strain>
        <strain evidence="42">RW_40_1112</strain>
        <strain evidence="43">Sn_25_0709</strain>
        <strain evidence="44">W1_01_0709</strain>
        <strain evidence="45">W1_13_0709</strain>
        <strain evidence="46">W1_16_0709</strain>
        <strain evidence="47">W2_02_0709</strain>
        <strain evidence="48">W2_13_0910</strain>
        <strain evidence="49">W2_14_0910</strain>
    </source>
</reference>
<dbReference type="EMBL" id="KX349262">
    <property type="protein sequence ID" value="AOO05259.1"/>
    <property type="molecule type" value="Genomic_DNA"/>
</dbReference>
<evidence type="ECO:0000313" key="50">
    <source>
        <dbReference type="Proteomes" id="UP000219740"/>
    </source>
</evidence>
<dbReference type="EMBL" id="KX349255">
    <property type="protein sequence ID" value="AOO03762.1"/>
    <property type="molecule type" value="Genomic_DNA"/>
</dbReference>
<dbReference type="EMBL" id="KX349272">
    <property type="protein sequence ID" value="AOO07398.1"/>
    <property type="molecule type" value="Genomic_DNA"/>
</dbReference>
<evidence type="ECO:0000313" key="18">
    <source>
        <dbReference type="EMBL" id="AOO01837.1"/>
    </source>
</evidence>
<dbReference type="Proteomes" id="UP000220477">
    <property type="component" value="Segment"/>
</dbReference>
<dbReference type="Proteomes" id="UP000220878">
    <property type="component" value="Genome"/>
</dbReference>
<evidence type="ECO:0000313" key="26">
    <source>
        <dbReference type="EMBL" id="AOO03548.1"/>
    </source>
</evidence>
<dbReference type="Proteomes" id="UP000220326">
    <property type="component" value="Segment"/>
</dbReference>
<dbReference type="EMBL" id="KX349238">
    <property type="protein sequence ID" value="AOO00126.1"/>
    <property type="molecule type" value="Genomic_DNA"/>
</dbReference>
<evidence type="ECO:0000313" key="12">
    <source>
        <dbReference type="EMBL" id="AOO00554.1"/>
    </source>
</evidence>
<dbReference type="EMBL" id="KX349280">
    <property type="protein sequence ID" value="AOO09116.1"/>
    <property type="molecule type" value="Genomic_DNA"/>
</dbReference>
<dbReference type="EMBL" id="KX349264">
    <property type="protein sequence ID" value="AOO05687.1"/>
    <property type="molecule type" value="Genomic_DNA"/>
</dbReference>
<evidence type="ECO:0000313" key="32">
    <source>
        <dbReference type="EMBL" id="AOO04831.1"/>
    </source>
</evidence>
<evidence type="ECO:0000313" key="30">
    <source>
        <dbReference type="EMBL" id="AOO04404.1"/>
    </source>
</evidence>
<dbReference type="EMBL" id="KX349228">
    <property type="protein sequence ID" value="AON97981.1"/>
    <property type="molecule type" value="Genomic_DNA"/>
</dbReference>
<dbReference type="Proteomes" id="UP000219847">
    <property type="component" value="Segment"/>
</dbReference>
<evidence type="ECO:0000313" key="39">
    <source>
        <dbReference type="EMBL" id="AOO06328.1"/>
    </source>
</evidence>
<evidence type="ECO:0000313" key="42">
    <source>
        <dbReference type="EMBL" id="AOO06970.1"/>
    </source>
</evidence>
<dbReference type="EMBL" id="KX349232">
    <property type="protein sequence ID" value="AON98841.1"/>
    <property type="molecule type" value="Genomic_DNA"/>
</dbReference>
<dbReference type="EMBL" id="KX349267">
    <property type="protein sequence ID" value="AOO06328.1"/>
    <property type="molecule type" value="Genomic_DNA"/>
</dbReference>
<dbReference type="EMBL" id="KX349244">
    <property type="protein sequence ID" value="AOO01409.1"/>
    <property type="molecule type" value="Genomic_DNA"/>
</dbReference>
<dbReference type="Proteomes" id="UP000220457">
    <property type="component" value="Segment"/>
</dbReference>
<dbReference type="EMBL" id="KX349281">
    <property type="protein sequence ID" value="AOO09331.1"/>
    <property type="molecule type" value="Genomic_DNA"/>
</dbReference>
<dbReference type="EMBL" id="KX349258">
    <property type="protein sequence ID" value="AOO04404.1"/>
    <property type="molecule type" value="Genomic_DNA"/>
</dbReference>
<evidence type="ECO:0000313" key="34">
    <source>
        <dbReference type="EMBL" id="AOO05259.1"/>
    </source>
</evidence>
<evidence type="ECO:0000313" key="16">
    <source>
        <dbReference type="EMBL" id="AOO01409.1"/>
    </source>
</evidence>
<dbReference type="Proteomes" id="UP000220280">
    <property type="component" value="Segment"/>
</dbReference>
<dbReference type="EMBL" id="KX349242">
    <property type="protein sequence ID" value="AOO00981.1"/>
    <property type="molecule type" value="Genomic_DNA"/>
</dbReference>
<dbReference type="Proteomes" id="UP000219740">
    <property type="component" value="Genome"/>
</dbReference>
<dbReference type="Proteomes" id="UP000220968">
    <property type="component" value="Segment"/>
</dbReference>
<organism evidence="1 52">
    <name type="scientific">Synechococcus phage S-RIM2</name>
    <dbReference type="NCBI Taxonomy" id="687800"/>
    <lineage>
        <taxon>Viruses</taxon>
        <taxon>Duplodnaviria</taxon>
        <taxon>Heunggongvirae</taxon>
        <taxon>Uroviricota</taxon>
        <taxon>Caudoviricetes</taxon>
        <taxon>Pantevenvirales</taxon>
        <taxon>Kyanoviridae</taxon>
        <taxon>Nerrivikvirus</taxon>
        <taxon>Nerrivikvirus srim2</taxon>
    </lineage>
</organism>
<evidence type="ECO:0000313" key="38">
    <source>
        <dbReference type="EMBL" id="AOO06115.1"/>
    </source>
</evidence>
<dbReference type="Proteomes" id="UP000220874">
    <property type="component" value="Segment"/>
</dbReference>
<dbReference type="EMBL" id="KX349251">
    <property type="protein sequence ID" value="AOO02906.1"/>
    <property type="molecule type" value="Genomic_DNA"/>
</dbReference>
<evidence type="ECO:0000313" key="4">
    <source>
        <dbReference type="EMBL" id="AON98411.1"/>
    </source>
</evidence>
<dbReference type="Proteomes" id="UP000219987">
    <property type="component" value="Segment"/>
</dbReference>
<evidence type="ECO:0000313" key="1">
    <source>
        <dbReference type="EMBL" id="AON97553.1"/>
    </source>
</evidence>
<dbReference type="Proteomes" id="UP000220420">
    <property type="component" value="Segment"/>
</dbReference>
<dbReference type="Proteomes" id="UP000220587">
    <property type="component" value="Segment"/>
</dbReference>
<dbReference type="EMBL" id="KX349250">
    <property type="protein sequence ID" value="AOO02692.1"/>
    <property type="molecule type" value="Genomic_DNA"/>
</dbReference>
<evidence type="ECO:0000313" key="48">
    <source>
        <dbReference type="EMBL" id="AOO09331.1"/>
    </source>
</evidence>
<dbReference type="EMBL" id="KX349271">
    <property type="protein sequence ID" value="AOO07184.1"/>
    <property type="molecule type" value="Genomic_DNA"/>
</dbReference>
<dbReference type="EMBL" id="KX349239">
    <property type="protein sequence ID" value="AOO00340.1"/>
    <property type="molecule type" value="Genomic_DNA"/>
</dbReference>
<evidence type="ECO:0000313" key="33">
    <source>
        <dbReference type="EMBL" id="AOO05045.1"/>
    </source>
</evidence>
<evidence type="ECO:0000313" key="29">
    <source>
        <dbReference type="EMBL" id="AOO04190.1"/>
    </source>
</evidence>
<dbReference type="Proteomes" id="UP000219765">
    <property type="component" value="Segment"/>
</dbReference>
<dbReference type="Proteomes" id="UP000220815">
    <property type="component" value="Genome"/>
</dbReference>
<dbReference type="EMBL" id="KX349248">
    <property type="protein sequence ID" value="AOO02265.1"/>
    <property type="molecule type" value="Genomic_DNA"/>
</dbReference>
<dbReference type="EMBL" id="KX349270">
    <property type="protein sequence ID" value="AOO06970.1"/>
    <property type="molecule type" value="Genomic_DNA"/>
</dbReference>
<dbReference type="EMBL" id="KX349249">
    <property type="protein sequence ID" value="AOO02478.1"/>
    <property type="molecule type" value="Genomic_DNA"/>
</dbReference>
<evidence type="ECO:0000313" key="28">
    <source>
        <dbReference type="EMBL" id="AOO03976.1"/>
    </source>
</evidence>
<evidence type="ECO:0000313" key="17">
    <source>
        <dbReference type="EMBL" id="AOO01623.1"/>
    </source>
</evidence>
<evidence type="ECO:0000313" key="52">
    <source>
        <dbReference type="Proteomes" id="UP000220257"/>
    </source>
</evidence>
<evidence type="ECO:0000313" key="49">
    <source>
        <dbReference type="EMBL" id="AOO09545.1"/>
    </source>
</evidence>
<dbReference type="EMBL" id="KX349243">
    <property type="protein sequence ID" value="AOO01195.1"/>
    <property type="molecule type" value="Genomic_DNA"/>
</dbReference>
<evidence type="ECO:0000313" key="11">
    <source>
        <dbReference type="EMBL" id="AOO00340.1"/>
    </source>
</evidence>
<evidence type="ECO:0000313" key="7">
    <source>
        <dbReference type="EMBL" id="AON99484.1"/>
    </source>
</evidence>
<evidence type="ECO:0000313" key="47">
    <source>
        <dbReference type="EMBL" id="AOO09116.1"/>
    </source>
</evidence>
<dbReference type="Proteomes" id="UP000220062">
    <property type="component" value="Segment"/>
</dbReference>
<dbReference type="EMBL" id="KX349226">
    <property type="protein sequence ID" value="AON97553.1"/>
    <property type="molecule type" value="Genomic_DNA"/>
</dbReference>
<dbReference type="Proteomes" id="UP000220510">
    <property type="component" value="Genome"/>
</dbReference>
<evidence type="ECO:0000313" key="41">
    <source>
        <dbReference type="EMBL" id="AOO06756.1"/>
    </source>
</evidence>
<dbReference type="Proteomes" id="UP000220257">
    <property type="component" value="Genome"/>
</dbReference>
<dbReference type="EMBL" id="KX349256">
    <property type="protein sequence ID" value="AOO03976.1"/>
    <property type="molecule type" value="Genomic_DNA"/>
</dbReference>
<evidence type="ECO:0000313" key="5">
    <source>
        <dbReference type="EMBL" id="AON98841.1"/>
    </source>
</evidence>
<evidence type="ECO:0000313" key="40">
    <source>
        <dbReference type="EMBL" id="AOO06542.1"/>
    </source>
</evidence>
<dbReference type="Proteomes" id="UP000220036">
    <property type="component" value="Segment"/>
</dbReference>
<dbReference type="EMBL" id="KX349230">
    <property type="protein sequence ID" value="AON98411.1"/>
    <property type="molecule type" value="Genomic_DNA"/>
</dbReference>
<evidence type="ECO:0000313" key="46">
    <source>
        <dbReference type="EMBL" id="AOO08902.1"/>
    </source>
</evidence>
<evidence type="ECO:0000313" key="35">
    <source>
        <dbReference type="EMBL" id="AOO05473.1"/>
    </source>
</evidence>
<dbReference type="EMBL" id="KX349265">
    <property type="protein sequence ID" value="AOO05901.1"/>
    <property type="molecule type" value="Genomic_DNA"/>
</dbReference>
<dbReference type="Proteomes" id="UP000219973">
    <property type="component" value="Segment"/>
</dbReference>